<keyword evidence="5" id="KW-1185">Reference proteome</keyword>
<dbReference type="NCBIfam" id="NF040568">
    <property type="entry name" value="SCO2525_fam"/>
    <property type="match status" value="1"/>
</dbReference>
<protein>
    <recommendedName>
        <fullName evidence="6">Methyltransferase</fullName>
    </recommendedName>
</protein>
<dbReference type="InterPro" id="IPR000940">
    <property type="entry name" value="NNMT_TEMT_trans"/>
</dbReference>
<dbReference type="PANTHER" id="PTHR10867">
    <property type="entry name" value="NNMT/PNMT/TEMT FAMILY MEMBER"/>
    <property type="match status" value="1"/>
</dbReference>
<proteinExistence type="predicted"/>
<evidence type="ECO:0000256" key="3">
    <source>
        <dbReference type="ARBA" id="ARBA00022691"/>
    </source>
</evidence>
<dbReference type="InterPro" id="IPR029063">
    <property type="entry name" value="SAM-dependent_MTases_sf"/>
</dbReference>
<dbReference type="EMBL" id="BSDI01000019">
    <property type="protein sequence ID" value="GLH98977.1"/>
    <property type="molecule type" value="Genomic_DNA"/>
</dbReference>
<dbReference type="SUPFAM" id="SSF53335">
    <property type="entry name" value="S-adenosyl-L-methionine-dependent methyltransferases"/>
    <property type="match status" value="1"/>
</dbReference>
<dbReference type="PANTHER" id="PTHR10867:SF17">
    <property type="entry name" value="NICOTINAMIDE N-METHYLTRANSFERASE"/>
    <property type="match status" value="1"/>
</dbReference>
<evidence type="ECO:0008006" key="6">
    <source>
        <dbReference type="Google" id="ProtNLM"/>
    </source>
</evidence>
<evidence type="ECO:0000313" key="4">
    <source>
        <dbReference type="EMBL" id="GLH98977.1"/>
    </source>
</evidence>
<evidence type="ECO:0000256" key="1">
    <source>
        <dbReference type="ARBA" id="ARBA00022603"/>
    </source>
</evidence>
<name>A0ABQ5QY54_9ACTN</name>
<dbReference type="Proteomes" id="UP001144280">
    <property type="component" value="Unassembled WGS sequence"/>
</dbReference>
<keyword evidence="1" id="KW-0489">Methyltransferase</keyword>
<keyword evidence="3" id="KW-0949">S-adenosyl-L-methionine</keyword>
<gene>
    <name evidence="4" type="ORF">Pa4123_42520</name>
</gene>
<dbReference type="PROSITE" id="PS51681">
    <property type="entry name" value="SAM_MT_NNMT_PNMT_TEMT"/>
    <property type="match status" value="1"/>
</dbReference>
<keyword evidence="2" id="KW-0808">Transferase</keyword>
<accession>A0ABQ5QY54</accession>
<reference evidence="4" key="1">
    <citation type="submission" date="2022-12" db="EMBL/GenBank/DDBJ databases">
        <title>New Phytohabitans aurantiacus sp. RD004123 nov., an actinomycete isolated from soil.</title>
        <authorList>
            <person name="Triningsih D.W."/>
            <person name="Harunari E."/>
            <person name="Igarashi Y."/>
        </authorList>
    </citation>
    <scope>NUCLEOTIDE SEQUENCE</scope>
    <source>
        <strain evidence="4">RD004123</strain>
    </source>
</reference>
<evidence type="ECO:0000256" key="2">
    <source>
        <dbReference type="ARBA" id="ARBA00022679"/>
    </source>
</evidence>
<sequence>MAVHSGGVAPMTDVKVRRENDQHPWDRFDSEAYFKKNYASMRDDDRQILQRMAQFFSSRLEPGPRRYGLDVGPGTNLYPALTMLPFCESIFLWERSLPNITWLRAETEKFRPSWDAFWGQLNRFRKGRAQGDPRLRLARSARLCRGSIFDLPVHSWDMGTMFFVAESITSDYVEFREATQAFVRSLKPGAPFVAAFMEESKGYRVGSYDFPAVPVTIDDIRECLSDVADSTVERIISDDPPLRDGYSGMLLALGQAR</sequence>
<evidence type="ECO:0000313" key="5">
    <source>
        <dbReference type="Proteomes" id="UP001144280"/>
    </source>
</evidence>
<comment type="caution">
    <text evidence="4">The sequence shown here is derived from an EMBL/GenBank/DDBJ whole genome shotgun (WGS) entry which is preliminary data.</text>
</comment>
<organism evidence="4 5">
    <name type="scientific">Phytohabitans aurantiacus</name>
    <dbReference type="NCBI Taxonomy" id="3016789"/>
    <lineage>
        <taxon>Bacteria</taxon>
        <taxon>Bacillati</taxon>
        <taxon>Actinomycetota</taxon>
        <taxon>Actinomycetes</taxon>
        <taxon>Micromonosporales</taxon>
        <taxon>Micromonosporaceae</taxon>
    </lineage>
</organism>
<dbReference type="Gene3D" id="3.40.50.150">
    <property type="entry name" value="Vaccinia Virus protein VP39"/>
    <property type="match status" value="1"/>
</dbReference>